<dbReference type="InterPro" id="IPR013762">
    <property type="entry name" value="Integrase-like_cat_sf"/>
</dbReference>
<dbReference type="SUPFAM" id="SSF56349">
    <property type="entry name" value="DNA breaking-rejoining enzymes"/>
    <property type="match status" value="1"/>
</dbReference>
<dbReference type="NCBIfam" id="NF041502">
    <property type="entry name" value="integrase_1"/>
    <property type="match status" value="1"/>
</dbReference>
<keyword evidence="3" id="KW-1185">Reference proteome</keyword>
<organism evidence="2 3">
    <name type="scientific">Alteromonas gilva</name>
    <dbReference type="NCBI Taxonomy" id="2987522"/>
    <lineage>
        <taxon>Bacteria</taxon>
        <taxon>Pseudomonadati</taxon>
        <taxon>Pseudomonadota</taxon>
        <taxon>Gammaproteobacteria</taxon>
        <taxon>Alteromonadales</taxon>
        <taxon>Alteromonadaceae</taxon>
        <taxon>Alteromonas/Salinimonas group</taxon>
        <taxon>Alteromonas</taxon>
    </lineage>
</organism>
<evidence type="ECO:0000313" key="3">
    <source>
        <dbReference type="Proteomes" id="UP001218788"/>
    </source>
</evidence>
<dbReference type="InterPro" id="IPR048120">
    <property type="entry name" value="Integrase-like"/>
</dbReference>
<comment type="caution">
    <text evidence="2">The sequence shown here is derived from an EMBL/GenBank/DDBJ whole genome shotgun (WGS) entry which is preliminary data.</text>
</comment>
<dbReference type="RefSeq" id="WP_273638233.1">
    <property type="nucleotide sequence ID" value="NZ_JAQQXP010000001.1"/>
</dbReference>
<dbReference type="Gene3D" id="1.10.443.10">
    <property type="entry name" value="Intergrase catalytic core"/>
    <property type="match status" value="1"/>
</dbReference>
<dbReference type="EMBL" id="JAQQXP010000001">
    <property type="protein sequence ID" value="MDC8829708.1"/>
    <property type="molecule type" value="Genomic_DNA"/>
</dbReference>
<dbReference type="InterPro" id="IPR011010">
    <property type="entry name" value="DNA_brk_join_enz"/>
</dbReference>
<evidence type="ECO:0000313" key="2">
    <source>
        <dbReference type="EMBL" id="MDC8829708.1"/>
    </source>
</evidence>
<keyword evidence="1" id="KW-0233">DNA recombination</keyword>
<protein>
    <submittedName>
        <fullName evidence="2">Site-specific integrase</fullName>
    </submittedName>
</protein>
<evidence type="ECO:0000256" key="1">
    <source>
        <dbReference type="ARBA" id="ARBA00023172"/>
    </source>
</evidence>
<reference evidence="2 3" key="1">
    <citation type="submission" date="2022-10" db="EMBL/GenBank/DDBJ databases">
        <title>Alteromonas sp. chi3 Genome sequencing.</title>
        <authorList>
            <person name="Park S."/>
        </authorList>
    </citation>
    <scope>NUCLEOTIDE SEQUENCE [LARGE SCALE GENOMIC DNA]</scope>
    <source>
        <strain evidence="3">chi3</strain>
    </source>
</reference>
<sequence length="516" mass="58495">MNTLHSVAEAQKKSTVSITVSLRGYEFDTASNKWELDRNNSINLRFLDEFSDEISGSIRDTLIYFAETCSSKHTKNICENLKLYLRHSQEKSFTEFGFVLLKDFLGEKEEYKLSVIRGFLRQMKYLGNADSIHEGVFELINSWKLSGNEKGLPVLSFDPHIGPFSDLEFEAISNVAANSYAQKRLTTERFLTILLFRATGRRPEQLASLKIKDFSYSKKHSSNTMYVVEVPRIKQRKGKFRQSFRPFGLAGYLAQVTEKHIEEQTRKLEGDLGRSITVEELGELPLFLSNTNIKEMQKVPSKDFKELCETELFHMTSASMASRLVSAVNSLGVVSERTGERLHVNAYRFRYTLGTRAAREGAGKITIATLLDQSDAQNAWVYIANPAEYAIEISRIMNQPLSRYASAFAGKVVGDEQEANTHLDGAARIPCREVDSDVGSCGTSSFCQDYAPIACYTCPKFMPWENAPHHLVLKFLMEERERLKKTSATMPVITANDRSILAVIQVITLCEERRQR</sequence>
<proteinExistence type="predicted"/>
<name>A0ABT5KYJ6_9ALTE</name>
<accession>A0ABT5KYJ6</accession>
<dbReference type="Proteomes" id="UP001218788">
    <property type="component" value="Unassembled WGS sequence"/>
</dbReference>
<gene>
    <name evidence="2" type="ORF">OIK42_02920</name>
</gene>